<dbReference type="RefSeq" id="WP_108902317.1">
    <property type="nucleotide sequence ID" value="NZ_CP029187.1"/>
</dbReference>
<name>A0A2S1SDP4_9FLAO</name>
<keyword evidence="1" id="KW-0732">Signal</keyword>
<sequence>MKRFLLLFFIFFASADGIAQQLTLKISGGNDIENRIIDSVSYKKKHADLKSVKNAVTQFSETLTKIGFLENTIIASEKHSDTIYNYAASLGQKTKSIFLSIPVGLQNEIAIDSKSGIAEVGITSAEAFLKNITSQLENRGFALAKIKLDNFRKNGNNLYADLIVDFGTKRQLNDIVIKGYEKFPEGHLANIKRQYRKKTFSQQNLKRIYDDFEKFRFVKQTKYPEILFTKDTTKVYAYLEKAKPSKFEGFIGFSNNEQSNVKLNGYLDLLLVNILNSGEELSLYWKSDGEDQKTFNLGLELPYIFKSRLGLKTSLNIFKQDSTFQNTRTAIDLGYFFDYNKRLYLGYQSAESSDIQNQNTASISDYENAFITADFEYRGFKTGDFLFPEQTRLSLKAGSGSRRSKLNADSQAFISLDAFHNFYLDEKNIFHIRTQNYYLKSTHYIINELYRFGGINSVRGFNENSLQGNTLLTILTEYRFRITQSLYLHSITDYGYFEDSAAKNNGTLFGFGFGFGLLTKNGLLNLVYANGNANHQEIKLSNSIVHISFKTNF</sequence>
<accession>A0A2S1SDP4</accession>
<dbReference type="Gene3D" id="2.40.160.50">
    <property type="entry name" value="membrane protein fhac: a member of the omp85/tpsb transporter family"/>
    <property type="match status" value="1"/>
</dbReference>
<proteinExistence type="predicted"/>
<feature type="signal peptide" evidence="1">
    <location>
        <begin position="1"/>
        <end position="19"/>
    </location>
</feature>
<dbReference type="Proteomes" id="UP000244937">
    <property type="component" value="Chromosome"/>
</dbReference>
<evidence type="ECO:0000313" key="3">
    <source>
        <dbReference type="Proteomes" id="UP000244937"/>
    </source>
</evidence>
<dbReference type="KEGG" id="fpal:HYN49_00650"/>
<dbReference type="AlphaFoldDB" id="A0A2S1SDP4"/>
<gene>
    <name evidence="2" type="ORF">HYN49_00650</name>
</gene>
<dbReference type="EMBL" id="CP029187">
    <property type="protein sequence ID" value="AWI24518.1"/>
    <property type="molecule type" value="Genomic_DNA"/>
</dbReference>
<keyword evidence="3" id="KW-1185">Reference proteome</keyword>
<evidence type="ECO:0000256" key="1">
    <source>
        <dbReference type="SAM" id="SignalP"/>
    </source>
</evidence>
<evidence type="ECO:0008006" key="4">
    <source>
        <dbReference type="Google" id="ProtNLM"/>
    </source>
</evidence>
<reference evidence="2 3" key="1">
    <citation type="submission" date="2018-05" db="EMBL/GenBank/DDBJ databases">
        <title>Genome sequencing of Flavobacterium sp. HYN0049.</title>
        <authorList>
            <person name="Yi H."/>
            <person name="Baek C."/>
        </authorList>
    </citation>
    <scope>NUCLEOTIDE SEQUENCE [LARGE SCALE GENOMIC DNA]</scope>
    <source>
        <strain evidence="2 3">HYN0049</strain>
    </source>
</reference>
<dbReference type="OrthoDB" id="9811416at2"/>
<evidence type="ECO:0000313" key="2">
    <source>
        <dbReference type="EMBL" id="AWI24518.1"/>
    </source>
</evidence>
<organism evidence="2 3">
    <name type="scientific">Flavobacterium pallidum</name>
    <dbReference type="NCBI Taxonomy" id="2172098"/>
    <lineage>
        <taxon>Bacteria</taxon>
        <taxon>Pseudomonadati</taxon>
        <taxon>Bacteroidota</taxon>
        <taxon>Flavobacteriia</taxon>
        <taxon>Flavobacteriales</taxon>
        <taxon>Flavobacteriaceae</taxon>
        <taxon>Flavobacterium</taxon>
    </lineage>
</organism>
<protein>
    <recommendedName>
        <fullName evidence="4">Bacterial surface antigen (D15) domain-containing protein</fullName>
    </recommendedName>
</protein>
<feature type="chain" id="PRO_5015720073" description="Bacterial surface antigen (D15) domain-containing protein" evidence="1">
    <location>
        <begin position="20"/>
        <end position="553"/>
    </location>
</feature>